<reference evidence="3" key="1">
    <citation type="submission" date="2023-07" db="EMBL/GenBank/DDBJ databases">
        <title>A chromosome-level genome assembly of Lolium multiflorum.</title>
        <authorList>
            <person name="Chen Y."/>
            <person name="Copetti D."/>
            <person name="Kolliker R."/>
            <person name="Studer B."/>
        </authorList>
    </citation>
    <scope>NUCLEOTIDE SEQUENCE</scope>
    <source>
        <strain evidence="3">02402/16</strain>
        <tissue evidence="3">Leaf</tissue>
    </source>
</reference>
<dbReference type="CDD" id="cd22162">
    <property type="entry name" value="F-box_AtSKIP3-like"/>
    <property type="match status" value="1"/>
</dbReference>
<sequence>METAARNIERLPEELLAAVISLTSPPDACCAAAVSRTFRAVADSDDVWSQFLPCDLPEIVVTAPSKKALFKCLCDKPTRLPCKLLSMQLDRATGDMFFMLSKIEEPDVSSDEDEDETPEPCEWISIGCGDIERNKRSCHSEVLETANNTAISGRFLSRKRSTISGGQLLRRDHQSRGWSTLHETSTPKQFSSILALSEKKTTSRNLNLNNKEIVKLSKILKSKGTTELMNQASNSRVQGADHNNIINVYQQIKGNVRSPKTEQRRVSSRAGKTKTAKDRTEPSMPSTGSLFESI</sequence>
<proteinExistence type="predicted"/>
<keyword evidence="4" id="KW-1185">Reference proteome</keyword>
<dbReference type="AlphaFoldDB" id="A0AAD8VN85"/>
<evidence type="ECO:0000313" key="4">
    <source>
        <dbReference type="Proteomes" id="UP001231189"/>
    </source>
</evidence>
<dbReference type="InterPro" id="IPR001810">
    <property type="entry name" value="F-box_dom"/>
</dbReference>
<organism evidence="3 4">
    <name type="scientific">Lolium multiflorum</name>
    <name type="common">Italian ryegrass</name>
    <name type="synonym">Lolium perenne subsp. multiflorum</name>
    <dbReference type="NCBI Taxonomy" id="4521"/>
    <lineage>
        <taxon>Eukaryota</taxon>
        <taxon>Viridiplantae</taxon>
        <taxon>Streptophyta</taxon>
        <taxon>Embryophyta</taxon>
        <taxon>Tracheophyta</taxon>
        <taxon>Spermatophyta</taxon>
        <taxon>Magnoliopsida</taxon>
        <taxon>Liliopsida</taxon>
        <taxon>Poales</taxon>
        <taxon>Poaceae</taxon>
        <taxon>BOP clade</taxon>
        <taxon>Pooideae</taxon>
        <taxon>Poodae</taxon>
        <taxon>Poeae</taxon>
        <taxon>Poeae Chloroplast Group 2 (Poeae type)</taxon>
        <taxon>Loliodinae</taxon>
        <taxon>Loliinae</taxon>
        <taxon>Lolium</taxon>
    </lineage>
</organism>
<accession>A0AAD8VN85</accession>
<feature type="region of interest" description="Disordered" evidence="1">
    <location>
        <begin position="255"/>
        <end position="294"/>
    </location>
</feature>
<evidence type="ECO:0000259" key="2">
    <source>
        <dbReference type="PROSITE" id="PS50181"/>
    </source>
</evidence>
<dbReference type="PROSITE" id="PS50181">
    <property type="entry name" value="FBOX"/>
    <property type="match status" value="1"/>
</dbReference>
<dbReference type="PANTHER" id="PTHR32278:SF111">
    <property type="entry name" value="F-BOX PROTEIN PP2-B12-RELATED"/>
    <property type="match status" value="1"/>
</dbReference>
<evidence type="ECO:0000313" key="3">
    <source>
        <dbReference type="EMBL" id="KAK1614027.1"/>
    </source>
</evidence>
<dbReference type="EMBL" id="JAUUTY010000006">
    <property type="protein sequence ID" value="KAK1614027.1"/>
    <property type="molecule type" value="Genomic_DNA"/>
</dbReference>
<dbReference type="SUPFAM" id="SSF81383">
    <property type="entry name" value="F-box domain"/>
    <property type="match status" value="1"/>
</dbReference>
<protein>
    <recommendedName>
        <fullName evidence="2">F-box domain-containing protein</fullName>
    </recommendedName>
</protein>
<feature type="compositionally biased region" description="Polar residues" evidence="1">
    <location>
        <begin position="283"/>
        <end position="294"/>
    </location>
</feature>
<dbReference type="Gene3D" id="1.20.1280.50">
    <property type="match status" value="1"/>
</dbReference>
<dbReference type="Proteomes" id="UP001231189">
    <property type="component" value="Unassembled WGS sequence"/>
</dbReference>
<dbReference type="PANTHER" id="PTHR32278">
    <property type="entry name" value="F-BOX DOMAIN-CONTAINING PROTEIN"/>
    <property type="match status" value="1"/>
</dbReference>
<evidence type="ECO:0000256" key="1">
    <source>
        <dbReference type="SAM" id="MobiDB-lite"/>
    </source>
</evidence>
<dbReference type="InterPro" id="IPR036047">
    <property type="entry name" value="F-box-like_dom_sf"/>
</dbReference>
<gene>
    <name evidence="3" type="ORF">QYE76_019544</name>
</gene>
<dbReference type="Pfam" id="PF12937">
    <property type="entry name" value="F-box-like"/>
    <property type="match status" value="1"/>
</dbReference>
<name>A0AAD8VN85_LOLMU</name>
<comment type="caution">
    <text evidence="3">The sequence shown here is derived from an EMBL/GenBank/DDBJ whole genome shotgun (WGS) entry which is preliminary data.</text>
</comment>
<feature type="domain" description="F-box" evidence="2">
    <location>
        <begin position="5"/>
        <end position="51"/>
    </location>
</feature>